<dbReference type="GeneTree" id="ENSGT00940000159408"/>
<dbReference type="GO" id="GO:0005737">
    <property type="term" value="C:cytoplasm"/>
    <property type="evidence" value="ECO:0007669"/>
    <property type="project" value="UniProtKB-ARBA"/>
</dbReference>
<dbReference type="GO" id="GO:0036503">
    <property type="term" value="P:ERAD pathway"/>
    <property type="evidence" value="ECO:0007669"/>
    <property type="project" value="TreeGrafter"/>
</dbReference>
<evidence type="ECO:0000313" key="4">
    <source>
        <dbReference type="Ensembl" id="ENSGMOP00000021179.2"/>
    </source>
</evidence>
<dbReference type="SUPFAM" id="SSF49785">
    <property type="entry name" value="Galactose-binding domain-like"/>
    <property type="match status" value="1"/>
</dbReference>
<feature type="domain" description="F-box" evidence="2">
    <location>
        <begin position="16"/>
        <end position="63"/>
    </location>
</feature>
<organism evidence="4 5">
    <name type="scientific">Gadus morhua</name>
    <name type="common">Atlantic cod</name>
    <dbReference type="NCBI Taxonomy" id="8049"/>
    <lineage>
        <taxon>Eukaryota</taxon>
        <taxon>Metazoa</taxon>
        <taxon>Chordata</taxon>
        <taxon>Craniata</taxon>
        <taxon>Vertebrata</taxon>
        <taxon>Euteleostomi</taxon>
        <taxon>Actinopterygii</taxon>
        <taxon>Neopterygii</taxon>
        <taxon>Teleostei</taxon>
        <taxon>Neoteleostei</taxon>
        <taxon>Acanthomorphata</taxon>
        <taxon>Zeiogadaria</taxon>
        <taxon>Gadariae</taxon>
        <taxon>Gadiformes</taxon>
        <taxon>Gadoidei</taxon>
        <taxon>Gadidae</taxon>
        <taxon>Gadus</taxon>
    </lineage>
</organism>
<dbReference type="Pfam" id="PF04300">
    <property type="entry name" value="FBA"/>
    <property type="match status" value="1"/>
</dbReference>
<dbReference type="InterPro" id="IPR007397">
    <property type="entry name" value="F-box-assoc_dom"/>
</dbReference>
<dbReference type="Pfam" id="PF12937">
    <property type="entry name" value="F-box-like"/>
    <property type="match status" value="1"/>
</dbReference>
<dbReference type="InterPro" id="IPR001810">
    <property type="entry name" value="F-box_dom"/>
</dbReference>
<dbReference type="PROSITE" id="PS51114">
    <property type="entry name" value="FBA"/>
    <property type="match status" value="1"/>
</dbReference>
<name>A0A8C4ZXM5_GADMO</name>
<feature type="compositionally biased region" description="Polar residues" evidence="1">
    <location>
        <begin position="1"/>
        <end position="19"/>
    </location>
</feature>
<sequence>MSDSTAMGSSQSTTNSAGDTTLPPELLQEIFVNLPAHQVVRVCPLVCREWRALVNSECLWKERCRREGYKPGDEAGQDVVKGWKMFYFLSKDKRNLLKNTKAEEGLKYWNILSNKGDGWVTEEVRSPHPNEGTTQTFVSSYGPCIKSQLIDLRKEGYNHHIMDKFQPDIRISDWYAPRFDCACEYEIRVELLDKKKDALQAFSPEKVSFEQWNDEKWNKMTHVFRKYGQGVRYVKFVHGGNDRQYWKGWYGIRVTDSCVEIGPPEDR</sequence>
<dbReference type="PROSITE" id="PS50181">
    <property type="entry name" value="FBOX"/>
    <property type="match status" value="1"/>
</dbReference>
<gene>
    <name evidence="4" type="primary">LOC115549079</name>
</gene>
<dbReference type="GO" id="GO:0006516">
    <property type="term" value="P:glycoprotein catabolic process"/>
    <property type="evidence" value="ECO:0007669"/>
    <property type="project" value="TreeGrafter"/>
</dbReference>
<dbReference type="RefSeq" id="XP_030220044.1">
    <property type="nucleotide sequence ID" value="XM_030364184.1"/>
</dbReference>
<feature type="region of interest" description="Disordered" evidence="1">
    <location>
        <begin position="1"/>
        <end position="21"/>
    </location>
</feature>
<dbReference type="GO" id="GO:0061630">
    <property type="term" value="F:ubiquitin protein ligase activity"/>
    <property type="evidence" value="ECO:0007669"/>
    <property type="project" value="TreeGrafter"/>
</dbReference>
<dbReference type="InterPro" id="IPR008979">
    <property type="entry name" value="Galactose-bd-like_sf"/>
</dbReference>
<reference evidence="4" key="3">
    <citation type="submission" date="2025-09" db="UniProtKB">
        <authorList>
            <consortium name="Ensembl"/>
        </authorList>
    </citation>
    <scope>IDENTIFICATION</scope>
</reference>
<proteinExistence type="predicted"/>
<evidence type="ECO:0000259" key="2">
    <source>
        <dbReference type="PROSITE" id="PS50181"/>
    </source>
</evidence>
<evidence type="ECO:0000313" key="5">
    <source>
        <dbReference type="Proteomes" id="UP000694546"/>
    </source>
</evidence>
<accession>A0A8C4ZXM5</accession>
<dbReference type="SUPFAM" id="SSF81383">
    <property type="entry name" value="F-box domain"/>
    <property type="match status" value="1"/>
</dbReference>
<evidence type="ECO:0000256" key="1">
    <source>
        <dbReference type="SAM" id="MobiDB-lite"/>
    </source>
</evidence>
<dbReference type="Ensembl" id="ENSGMOT00000021697.2">
    <property type="protein sequence ID" value="ENSGMOP00000021179.2"/>
    <property type="gene ID" value="ENSGMOG00000019692.2"/>
</dbReference>
<dbReference type="SMART" id="SM01198">
    <property type="entry name" value="FBA"/>
    <property type="match status" value="1"/>
</dbReference>
<reference evidence="4" key="2">
    <citation type="submission" date="2025-08" db="UniProtKB">
        <authorList>
            <consortium name="Ensembl"/>
        </authorList>
    </citation>
    <scope>IDENTIFICATION</scope>
</reference>
<evidence type="ECO:0000259" key="3">
    <source>
        <dbReference type="PROSITE" id="PS51114"/>
    </source>
</evidence>
<dbReference type="OMA" id="YKTRNDS"/>
<dbReference type="InterPro" id="IPR039752">
    <property type="entry name" value="F-box_only"/>
</dbReference>
<keyword evidence="5" id="KW-1185">Reference proteome</keyword>
<reference evidence="4" key="1">
    <citation type="submission" date="2019-07" db="EMBL/GenBank/DDBJ databases">
        <authorList>
            <consortium name="Wellcome Sanger Institute Data Sharing"/>
        </authorList>
    </citation>
    <scope>NUCLEOTIDE SEQUENCE [LARGE SCALE GENOMIC DNA]</scope>
</reference>
<dbReference type="Gene3D" id="1.20.1280.50">
    <property type="match status" value="1"/>
</dbReference>
<dbReference type="PANTHER" id="PTHR12125:SF12">
    <property type="entry name" value="F-BOX ONLY PROTEIN 6"/>
    <property type="match status" value="1"/>
</dbReference>
<dbReference type="GeneID" id="115549079"/>
<dbReference type="AlphaFoldDB" id="A0A8C4ZXM5"/>
<dbReference type="Gene3D" id="2.60.120.260">
    <property type="entry name" value="Galactose-binding domain-like"/>
    <property type="match status" value="1"/>
</dbReference>
<feature type="domain" description="FBA" evidence="3">
    <location>
        <begin position="86"/>
        <end position="263"/>
    </location>
</feature>
<dbReference type="Proteomes" id="UP000694546">
    <property type="component" value="Chromosome 1"/>
</dbReference>
<dbReference type="InterPro" id="IPR036047">
    <property type="entry name" value="F-box-like_dom_sf"/>
</dbReference>
<dbReference type="SMART" id="SM00256">
    <property type="entry name" value="FBOX"/>
    <property type="match status" value="1"/>
</dbReference>
<dbReference type="GO" id="GO:0019005">
    <property type="term" value="C:SCF ubiquitin ligase complex"/>
    <property type="evidence" value="ECO:0007669"/>
    <property type="project" value="TreeGrafter"/>
</dbReference>
<dbReference type="PANTHER" id="PTHR12125">
    <property type="entry name" value="F-BOX ONLY PROTEIN 6-LIKE PROTEIN"/>
    <property type="match status" value="1"/>
</dbReference>
<dbReference type="GO" id="GO:0031146">
    <property type="term" value="P:SCF-dependent proteasomal ubiquitin-dependent protein catabolic process"/>
    <property type="evidence" value="ECO:0007669"/>
    <property type="project" value="TreeGrafter"/>
</dbReference>
<protein>
    <submittedName>
        <fullName evidence="4">F-box only protein 6-like</fullName>
    </submittedName>
</protein>